<evidence type="ECO:0000313" key="4">
    <source>
        <dbReference type="Proteomes" id="UP001281130"/>
    </source>
</evidence>
<evidence type="ECO:0000256" key="2">
    <source>
        <dbReference type="SAM" id="Phobius"/>
    </source>
</evidence>
<dbReference type="RefSeq" id="WP_084362624.1">
    <property type="nucleotide sequence ID" value="NZ_JAWXXX010000001.1"/>
</dbReference>
<gene>
    <name evidence="3" type="ORF">SIL72_14230</name>
</gene>
<keyword evidence="2" id="KW-1133">Transmembrane helix</keyword>
<dbReference type="EMBL" id="JAWXXX010000001">
    <property type="protein sequence ID" value="MDX5895181.1"/>
    <property type="molecule type" value="Genomic_DNA"/>
</dbReference>
<evidence type="ECO:0000313" key="3">
    <source>
        <dbReference type="EMBL" id="MDX5895181.1"/>
    </source>
</evidence>
<keyword evidence="2" id="KW-0472">Membrane</keyword>
<name>A0AB35T7V0_RUBRA</name>
<accession>A0AB35T7V0</accession>
<organism evidence="3 4">
    <name type="scientific">Rubrobacter radiotolerans</name>
    <name type="common">Arthrobacter radiotolerans</name>
    <dbReference type="NCBI Taxonomy" id="42256"/>
    <lineage>
        <taxon>Bacteria</taxon>
        <taxon>Bacillati</taxon>
        <taxon>Actinomycetota</taxon>
        <taxon>Rubrobacteria</taxon>
        <taxon>Rubrobacterales</taxon>
        <taxon>Rubrobacteraceae</taxon>
        <taxon>Rubrobacter</taxon>
    </lineage>
</organism>
<dbReference type="AlphaFoldDB" id="A0AB35T7V0"/>
<sequence length="259" mass="27607">MSLPNGGFERRDRPGKRRVVVWLAVGTVLVIGWVGIVLGWNTKPSQDATVQNQRTDISTVPEGPAFAQGTGITEPETPAEPAEPVEGVPVENLESREGGADNEPGVYDPIGTGALAGDLSRTDEERVRYAAEKFVMAAYGYTGSDEAEYLAGVAAVSLSPDLSLSPGGAEISLYARQVEESGTKSAAILTDFELKNTSQETVNGTVIFETGEAYSPGGDLVGERLYYRQEMTLTRMGESWKVRAAEVVQESEAISEEGG</sequence>
<dbReference type="Proteomes" id="UP001281130">
    <property type="component" value="Unassembled WGS sequence"/>
</dbReference>
<reference evidence="3" key="1">
    <citation type="submission" date="2023-11" db="EMBL/GenBank/DDBJ databases">
        <title>MicrobeMod: A computational toolkit for identifying prokaryotic methylation and restriction-modification with nanopore sequencing.</title>
        <authorList>
            <person name="Crits-Christoph A."/>
            <person name="Kang S.C."/>
            <person name="Lee H."/>
            <person name="Ostrov N."/>
        </authorList>
    </citation>
    <scope>NUCLEOTIDE SEQUENCE</scope>
    <source>
        <strain evidence="3">ATCC 51242</strain>
    </source>
</reference>
<feature type="transmembrane region" description="Helical" evidence="2">
    <location>
        <begin position="20"/>
        <end position="40"/>
    </location>
</feature>
<protein>
    <submittedName>
        <fullName evidence="3">Uncharacterized protein</fullName>
    </submittedName>
</protein>
<proteinExistence type="predicted"/>
<feature type="compositionally biased region" description="Low complexity" evidence="1">
    <location>
        <begin position="69"/>
        <end position="85"/>
    </location>
</feature>
<evidence type="ECO:0000256" key="1">
    <source>
        <dbReference type="SAM" id="MobiDB-lite"/>
    </source>
</evidence>
<feature type="region of interest" description="Disordered" evidence="1">
    <location>
        <begin position="59"/>
        <end position="85"/>
    </location>
</feature>
<comment type="caution">
    <text evidence="3">The sequence shown here is derived from an EMBL/GenBank/DDBJ whole genome shotgun (WGS) entry which is preliminary data.</text>
</comment>
<keyword evidence="2" id="KW-0812">Transmembrane</keyword>